<organism evidence="2 3">
    <name type="scientific">Streptomyces zinciresistens K42</name>
    <dbReference type="NCBI Taxonomy" id="700597"/>
    <lineage>
        <taxon>Bacteria</taxon>
        <taxon>Bacillati</taxon>
        <taxon>Actinomycetota</taxon>
        <taxon>Actinomycetes</taxon>
        <taxon>Kitasatosporales</taxon>
        <taxon>Streptomycetaceae</taxon>
        <taxon>Streptomyces</taxon>
    </lineage>
</organism>
<reference evidence="2 3" key="1">
    <citation type="submission" date="2011-08" db="EMBL/GenBank/DDBJ databases">
        <authorList>
            <person name="Lin Y."/>
            <person name="Hao X."/>
            <person name="Johnstone L."/>
            <person name="Miller S.J."/>
            <person name="Wei G."/>
            <person name="Rensing C."/>
        </authorList>
    </citation>
    <scope>NUCLEOTIDE SEQUENCE [LARGE SCALE GENOMIC DNA]</scope>
    <source>
        <strain evidence="2 3">K42</strain>
    </source>
</reference>
<evidence type="ECO:0000313" key="3">
    <source>
        <dbReference type="Proteomes" id="UP000004217"/>
    </source>
</evidence>
<evidence type="ECO:0000256" key="1">
    <source>
        <dbReference type="SAM" id="MobiDB-lite"/>
    </source>
</evidence>
<dbReference type="EMBL" id="AGBF01000360">
    <property type="protein sequence ID" value="EGX54647.1"/>
    <property type="molecule type" value="Genomic_DNA"/>
</dbReference>
<dbReference type="Proteomes" id="UP000004217">
    <property type="component" value="Unassembled WGS sequence"/>
</dbReference>
<dbReference type="RefSeq" id="WP_007505501.1">
    <property type="nucleotide sequence ID" value="NZ_AGBF01000360.1"/>
</dbReference>
<feature type="compositionally biased region" description="Low complexity" evidence="1">
    <location>
        <begin position="19"/>
        <end position="29"/>
    </location>
</feature>
<keyword evidence="3" id="KW-1185">Reference proteome</keyword>
<comment type="caution">
    <text evidence="2">The sequence shown here is derived from an EMBL/GenBank/DDBJ whole genome shotgun (WGS) entry which is preliminary data.</text>
</comment>
<dbReference type="AlphaFoldDB" id="G2GPC0"/>
<accession>G2GPC0</accession>
<evidence type="ECO:0000313" key="2">
    <source>
        <dbReference type="EMBL" id="EGX54647.1"/>
    </source>
</evidence>
<name>G2GPC0_9ACTN</name>
<protein>
    <submittedName>
        <fullName evidence="2">Uncharacterized protein</fullName>
    </submittedName>
</protein>
<sequence length="44" mass="4818">MYVGSVRLPSAAWTVRTRSSSPASSGEPSGRVHRDWADPGRPHR</sequence>
<gene>
    <name evidence="2" type="ORF">SZN_36889</name>
</gene>
<feature type="region of interest" description="Disordered" evidence="1">
    <location>
        <begin position="13"/>
        <end position="44"/>
    </location>
</feature>
<feature type="compositionally biased region" description="Basic and acidic residues" evidence="1">
    <location>
        <begin position="30"/>
        <end position="44"/>
    </location>
</feature>
<proteinExistence type="predicted"/>